<reference evidence="1 2" key="1">
    <citation type="submission" date="2015-03" db="EMBL/GenBank/DDBJ databases">
        <title>Genome sequencing of Methylobacterium variabile DSM 16961.</title>
        <authorList>
            <person name="Chaudhry V."/>
            <person name="Patil P.B."/>
        </authorList>
    </citation>
    <scope>NUCLEOTIDE SEQUENCE [LARGE SCALE GENOMIC DNA]</scope>
    <source>
        <strain evidence="1 2">DSM 16961</strain>
    </source>
</reference>
<keyword evidence="2" id="KW-1185">Reference proteome</keyword>
<evidence type="ECO:0008006" key="3">
    <source>
        <dbReference type="Google" id="ProtNLM"/>
    </source>
</evidence>
<dbReference type="AlphaFoldDB" id="A0A0J6SXS3"/>
<dbReference type="Pfam" id="PF05973">
    <property type="entry name" value="Gp49"/>
    <property type="match status" value="1"/>
</dbReference>
<dbReference type="PANTHER" id="PTHR41791">
    <property type="entry name" value="SSL7039 PROTEIN"/>
    <property type="match status" value="1"/>
</dbReference>
<dbReference type="PANTHER" id="PTHR41791:SF1">
    <property type="entry name" value="SSL7039 PROTEIN"/>
    <property type="match status" value="1"/>
</dbReference>
<sequence>MARIQQHPEFAAWFSRLRDATAFAQIARRIDRLALGNPGDVAPVGDGVSEMRIHVGLGYRVYFVRRGEDIVILLCGGDKSSQWRDIRRAKALAAAL</sequence>
<dbReference type="Proteomes" id="UP000035955">
    <property type="component" value="Unassembled WGS sequence"/>
</dbReference>
<dbReference type="NCBIfam" id="TIGR02683">
    <property type="entry name" value="upstrm_HI1419"/>
    <property type="match status" value="1"/>
</dbReference>
<evidence type="ECO:0000313" key="2">
    <source>
        <dbReference type="Proteomes" id="UP000035955"/>
    </source>
</evidence>
<proteinExistence type="predicted"/>
<dbReference type="InterPro" id="IPR009241">
    <property type="entry name" value="HigB-like"/>
</dbReference>
<gene>
    <name evidence="1" type="ORF">VQ02_12140</name>
</gene>
<dbReference type="PIRSF" id="PIRSF028744">
    <property type="entry name" value="Addict_mod_HI1419"/>
    <property type="match status" value="1"/>
</dbReference>
<accession>A0A0J6SXS3</accession>
<comment type="caution">
    <text evidence="1">The sequence shown here is derived from an EMBL/GenBank/DDBJ whole genome shotgun (WGS) entry which is preliminary data.</text>
</comment>
<dbReference type="EMBL" id="LABY01000076">
    <property type="protein sequence ID" value="KMO38138.1"/>
    <property type="molecule type" value="Genomic_DNA"/>
</dbReference>
<dbReference type="InterPro" id="IPR014056">
    <property type="entry name" value="TypeIITA-like_toxin_pred"/>
</dbReference>
<dbReference type="RefSeq" id="WP_083469177.1">
    <property type="nucleotide sequence ID" value="NZ_LABY01000076.1"/>
</dbReference>
<protein>
    <recommendedName>
        <fullName evidence="3">Addiction module antitoxin RelB</fullName>
    </recommendedName>
</protein>
<organism evidence="1 2">
    <name type="scientific">Methylobacterium variabile</name>
    <dbReference type="NCBI Taxonomy" id="298794"/>
    <lineage>
        <taxon>Bacteria</taxon>
        <taxon>Pseudomonadati</taxon>
        <taxon>Pseudomonadota</taxon>
        <taxon>Alphaproteobacteria</taxon>
        <taxon>Hyphomicrobiales</taxon>
        <taxon>Methylobacteriaceae</taxon>
        <taxon>Methylobacterium</taxon>
    </lineage>
</organism>
<name>A0A0J6SXS3_9HYPH</name>
<dbReference type="PATRIC" id="fig|298794.3.peg.7133"/>
<dbReference type="OrthoDB" id="5296237at2"/>
<evidence type="ECO:0000313" key="1">
    <source>
        <dbReference type="EMBL" id="KMO38138.1"/>
    </source>
</evidence>